<dbReference type="Proteomes" id="UP001156389">
    <property type="component" value="Unassembled WGS sequence"/>
</dbReference>
<sequence length="63" mass="5800">MSRAVVVTGLALGAFALSAGGAAAADGGTAVELRLPAPATAEPCAGGGSAAGAQSCTLVNGWQ</sequence>
<keyword evidence="1" id="KW-0732">Signal</keyword>
<keyword evidence="3" id="KW-1185">Reference proteome</keyword>
<feature type="chain" id="PRO_5047136324" evidence="1">
    <location>
        <begin position="25"/>
        <end position="63"/>
    </location>
</feature>
<comment type="caution">
    <text evidence="2">The sequence shown here is derived from an EMBL/GenBank/DDBJ whole genome shotgun (WGS) entry which is preliminary data.</text>
</comment>
<evidence type="ECO:0000313" key="2">
    <source>
        <dbReference type="EMBL" id="MCT2589677.1"/>
    </source>
</evidence>
<reference evidence="2 3" key="1">
    <citation type="submission" date="2021-10" db="EMBL/GenBank/DDBJ databases">
        <title>Streptomyces gossypii sp. nov., isolated from soil collected from cotton field.</title>
        <authorList>
            <person name="Ge X."/>
            <person name="Chen X."/>
            <person name="Liu W."/>
        </authorList>
    </citation>
    <scope>NUCLEOTIDE SEQUENCE [LARGE SCALE GENOMIC DNA]</scope>
    <source>
        <strain evidence="2 3">N2-109</strain>
    </source>
</reference>
<protein>
    <submittedName>
        <fullName evidence="2">Uncharacterized protein</fullName>
    </submittedName>
</protein>
<evidence type="ECO:0000313" key="3">
    <source>
        <dbReference type="Proteomes" id="UP001156389"/>
    </source>
</evidence>
<accession>A0ABT2JP73</accession>
<evidence type="ECO:0000256" key="1">
    <source>
        <dbReference type="SAM" id="SignalP"/>
    </source>
</evidence>
<proteinExistence type="predicted"/>
<name>A0ABT2JP73_9ACTN</name>
<feature type="signal peptide" evidence="1">
    <location>
        <begin position="1"/>
        <end position="24"/>
    </location>
</feature>
<organism evidence="2 3">
    <name type="scientific">Streptomyces gossypii</name>
    <dbReference type="NCBI Taxonomy" id="2883101"/>
    <lineage>
        <taxon>Bacteria</taxon>
        <taxon>Bacillati</taxon>
        <taxon>Actinomycetota</taxon>
        <taxon>Actinomycetes</taxon>
        <taxon>Kitasatosporales</taxon>
        <taxon>Streptomycetaceae</taxon>
        <taxon>Streptomyces</taxon>
    </lineage>
</organism>
<gene>
    <name evidence="2" type="ORF">LHJ74_07035</name>
</gene>
<dbReference type="EMBL" id="JAJAGO010000003">
    <property type="protein sequence ID" value="MCT2589677.1"/>
    <property type="molecule type" value="Genomic_DNA"/>
</dbReference>
<dbReference type="RefSeq" id="WP_260216683.1">
    <property type="nucleotide sequence ID" value="NZ_JAJAGO010000003.1"/>
</dbReference>